<comment type="subcellular location">
    <subcellularLocation>
        <location evidence="1">Membrane</location>
        <topology evidence="1">Multi-pass membrane protein</topology>
    </subcellularLocation>
</comment>
<keyword evidence="4 5" id="KW-0472">Membrane</keyword>
<dbReference type="PANTHER" id="PTHR10361">
    <property type="entry name" value="SODIUM-BILE ACID COTRANSPORTER"/>
    <property type="match status" value="1"/>
</dbReference>
<proteinExistence type="predicted"/>
<evidence type="ECO:0000256" key="3">
    <source>
        <dbReference type="ARBA" id="ARBA00022989"/>
    </source>
</evidence>
<evidence type="ECO:0000313" key="6">
    <source>
        <dbReference type="EMBL" id="SMA50919.1"/>
    </source>
</evidence>
<protein>
    <submittedName>
        <fullName evidence="6">Sodium Bile acid symporter family protein</fullName>
    </submittedName>
</protein>
<evidence type="ECO:0000256" key="5">
    <source>
        <dbReference type="SAM" id="Phobius"/>
    </source>
</evidence>
<keyword evidence="7" id="KW-1185">Reference proteome</keyword>
<keyword evidence="3 5" id="KW-1133">Transmembrane helix</keyword>
<dbReference type="Pfam" id="PF01758">
    <property type="entry name" value="SBF"/>
    <property type="match status" value="1"/>
</dbReference>
<organism evidence="6 7">
    <name type="scientific">Parendozoicomonas haliclonae</name>
    <dbReference type="NCBI Taxonomy" id="1960125"/>
    <lineage>
        <taxon>Bacteria</taxon>
        <taxon>Pseudomonadati</taxon>
        <taxon>Pseudomonadota</taxon>
        <taxon>Gammaproteobacteria</taxon>
        <taxon>Oceanospirillales</taxon>
        <taxon>Endozoicomonadaceae</taxon>
        <taxon>Parendozoicomonas</taxon>
    </lineage>
</organism>
<dbReference type="InterPro" id="IPR002657">
    <property type="entry name" value="BilAc:Na_symport/Acr3"/>
</dbReference>
<keyword evidence="2 5" id="KW-0812">Transmembrane</keyword>
<dbReference type="Gene3D" id="1.20.1530.20">
    <property type="match status" value="1"/>
</dbReference>
<dbReference type="RefSeq" id="WP_165767393.1">
    <property type="nucleotide sequence ID" value="NZ_CBCSCN010000021.1"/>
</dbReference>
<feature type="transmembrane region" description="Helical" evidence="5">
    <location>
        <begin position="136"/>
        <end position="156"/>
    </location>
</feature>
<evidence type="ECO:0000313" key="7">
    <source>
        <dbReference type="Proteomes" id="UP000196573"/>
    </source>
</evidence>
<feature type="transmembrane region" description="Helical" evidence="5">
    <location>
        <begin position="6"/>
        <end position="26"/>
    </location>
</feature>
<gene>
    <name evidence="6" type="ORF">EHSB41UT_04737</name>
</gene>
<sequence length="297" mass="32097">MESLVNIALLIAQSIIMLSLGIGLEVKDFRRVIERKRIVTIALCAQVLFLPLLALLTIYLFSFSPLYAAGLMILAFCPGGVSSNIICKLAKGDVALSVTLTAVTSILAFLTVPFLVTLTMARYLSNEISDFSLLDIALVTFLITTTPVMLGVLIRHFQTTFARRIEKALERTAVVLWTLIVIGAFLSARETLADNMAEIGPGLVFLPVSMIVIGLLTGRITGFSRIESKTLAIEASIQNAPMAITLCVVITGSTGLPELALPAAIYSLTMYIVALPSVALFRRWDQPAIDHQPIATS</sequence>
<evidence type="ECO:0000256" key="1">
    <source>
        <dbReference type="ARBA" id="ARBA00004141"/>
    </source>
</evidence>
<feature type="transmembrane region" description="Helical" evidence="5">
    <location>
        <begin position="199"/>
        <end position="218"/>
    </location>
</feature>
<dbReference type="InterPro" id="IPR004710">
    <property type="entry name" value="Bilac:Na_transpt"/>
</dbReference>
<feature type="transmembrane region" description="Helical" evidence="5">
    <location>
        <begin position="168"/>
        <end position="187"/>
    </location>
</feature>
<evidence type="ECO:0000256" key="2">
    <source>
        <dbReference type="ARBA" id="ARBA00022692"/>
    </source>
</evidence>
<evidence type="ECO:0000256" key="4">
    <source>
        <dbReference type="ARBA" id="ARBA00023136"/>
    </source>
</evidence>
<feature type="transmembrane region" description="Helical" evidence="5">
    <location>
        <begin position="94"/>
        <end position="116"/>
    </location>
</feature>
<dbReference type="AlphaFoldDB" id="A0A1X7AS39"/>
<feature type="transmembrane region" description="Helical" evidence="5">
    <location>
        <begin position="263"/>
        <end position="281"/>
    </location>
</feature>
<feature type="transmembrane region" description="Helical" evidence="5">
    <location>
        <begin position="239"/>
        <end position="257"/>
    </location>
</feature>
<accession>A0A1X7AS39</accession>
<reference evidence="6 7" key="1">
    <citation type="submission" date="2017-03" db="EMBL/GenBank/DDBJ databases">
        <authorList>
            <person name="Afonso C.L."/>
            <person name="Miller P.J."/>
            <person name="Scott M.A."/>
            <person name="Spackman E."/>
            <person name="Goraichik I."/>
            <person name="Dimitrov K.M."/>
            <person name="Suarez D.L."/>
            <person name="Swayne D.E."/>
        </authorList>
    </citation>
    <scope>NUCLEOTIDE SEQUENCE [LARGE SCALE GENOMIC DNA]</scope>
    <source>
        <strain evidence="6">SB41UT1</strain>
    </source>
</reference>
<dbReference type="PANTHER" id="PTHR10361:SF24">
    <property type="entry name" value="P3 PROTEIN"/>
    <property type="match status" value="1"/>
</dbReference>
<dbReference type="EMBL" id="FWPT01000020">
    <property type="protein sequence ID" value="SMA50919.1"/>
    <property type="molecule type" value="Genomic_DNA"/>
</dbReference>
<dbReference type="GO" id="GO:0016020">
    <property type="term" value="C:membrane"/>
    <property type="evidence" value="ECO:0007669"/>
    <property type="project" value="UniProtKB-SubCell"/>
</dbReference>
<feature type="transmembrane region" description="Helical" evidence="5">
    <location>
        <begin position="38"/>
        <end position="61"/>
    </location>
</feature>
<feature type="transmembrane region" description="Helical" evidence="5">
    <location>
        <begin position="67"/>
        <end position="87"/>
    </location>
</feature>
<name>A0A1X7AS39_9GAMM</name>
<dbReference type="InterPro" id="IPR038770">
    <property type="entry name" value="Na+/solute_symporter_sf"/>
</dbReference>
<dbReference type="Proteomes" id="UP000196573">
    <property type="component" value="Unassembled WGS sequence"/>
</dbReference>